<sequence length="198" mass="22612">MQKKTLIIFAKQPKLGQVKTRLAQTIGDSKALEVYEELLDITESVTADLEAEKIVYWDQIPDSGHSYFQIGYKHSKQSSGDLGTKMANAFQHEFQKSKGKVLIIGTDCPYLKASIFLDAYKALEHSDFVIGPALDGGYYLLGMNEYLPFVFDGIPWSTDSVLTLTLENIKRNHFKCTLLEELDDIDTIHEWEKWKKIR</sequence>
<dbReference type="PANTHER" id="PTHR36529:SF1">
    <property type="entry name" value="GLYCOSYLTRANSFERASE"/>
    <property type="match status" value="1"/>
</dbReference>
<dbReference type="Pfam" id="PF09837">
    <property type="entry name" value="DUF2064"/>
    <property type="match status" value="1"/>
</dbReference>
<dbReference type="AlphaFoldDB" id="A0A4Z0ZSX5"/>
<evidence type="ECO:0000313" key="2">
    <source>
        <dbReference type="Proteomes" id="UP000297567"/>
    </source>
</evidence>
<dbReference type="Proteomes" id="UP000297567">
    <property type="component" value="Unassembled WGS sequence"/>
</dbReference>
<protein>
    <submittedName>
        <fullName evidence="1">Glycosyltransferase</fullName>
    </submittedName>
</protein>
<dbReference type="NCBIfam" id="TIGR04282">
    <property type="entry name" value="glyco_like_cofC"/>
    <property type="match status" value="1"/>
</dbReference>
<keyword evidence="2" id="KW-1185">Reference proteome</keyword>
<keyword evidence="1" id="KW-0808">Transferase</keyword>
<dbReference type="SUPFAM" id="SSF53448">
    <property type="entry name" value="Nucleotide-diphospho-sugar transferases"/>
    <property type="match status" value="1"/>
</dbReference>
<dbReference type="Gene3D" id="3.90.550.10">
    <property type="entry name" value="Spore Coat Polysaccharide Biosynthesis Protein SpsA, Chain A"/>
    <property type="match status" value="1"/>
</dbReference>
<comment type="caution">
    <text evidence="1">The sequence shown here is derived from an EMBL/GenBank/DDBJ whole genome shotgun (WGS) entry which is preliminary data.</text>
</comment>
<dbReference type="GO" id="GO:0016740">
    <property type="term" value="F:transferase activity"/>
    <property type="evidence" value="ECO:0007669"/>
    <property type="project" value="UniProtKB-KW"/>
</dbReference>
<accession>A0A4Z0ZSX5</accession>
<gene>
    <name evidence="1" type="ORF">EHQ62_08605</name>
</gene>
<reference evidence="1" key="1">
    <citation type="journal article" date="2019" name="PLoS Negl. Trop. Dis.">
        <title>Revisiting the worldwide diversity of Leptospira species in the environment.</title>
        <authorList>
            <person name="Vincent A.T."/>
            <person name="Schiettekatte O."/>
            <person name="Bourhy P."/>
            <person name="Veyrier F.J."/>
            <person name="Picardeau M."/>
        </authorList>
    </citation>
    <scope>NUCLEOTIDE SEQUENCE [LARGE SCALE GENOMIC DNA]</scope>
    <source>
        <strain evidence="1">201702451</strain>
    </source>
</reference>
<dbReference type="PANTHER" id="PTHR36529">
    <property type="entry name" value="SLL1095 PROTEIN"/>
    <property type="match status" value="1"/>
</dbReference>
<proteinExistence type="predicted"/>
<dbReference type="EMBL" id="RQGH01000023">
    <property type="protein sequence ID" value="TGL67454.1"/>
    <property type="molecule type" value="Genomic_DNA"/>
</dbReference>
<dbReference type="RefSeq" id="WP_135641907.1">
    <property type="nucleotide sequence ID" value="NZ_RQGH01000023.1"/>
</dbReference>
<evidence type="ECO:0000313" key="1">
    <source>
        <dbReference type="EMBL" id="TGL67454.1"/>
    </source>
</evidence>
<dbReference type="InterPro" id="IPR018641">
    <property type="entry name" value="Trfase_1_rSAM/seldom-assoc"/>
</dbReference>
<dbReference type="InterPro" id="IPR029044">
    <property type="entry name" value="Nucleotide-diphossugar_trans"/>
</dbReference>
<organism evidence="1 2">
    <name type="scientific">Leptospira jelokensis</name>
    <dbReference type="NCBI Taxonomy" id="2484931"/>
    <lineage>
        <taxon>Bacteria</taxon>
        <taxon>Pseudomonadati</taxon>
        <taxon>Spirochaetota</taxon>
        <taxon>Spirochaetia</taxon>
        <taxon>Leptospirales</taxon>
        <taxon>Leptospiraceae</taxon>
        <taxon>Leptospira</taxon>
    </lineage>
</organism>
<name>A0A4Z0ZSX5_9LEPT</name>